<dbReference type="PANTHER" id="PTHR30273:SF2">
    <property type="entry name" value="PROTEIN FECR"/>
    <property type="match status" value="1"/>
</dbReference>
<dbReference type="Gene3D" id="2.60.120.1440">
    <property type="match status" value="1"/>
</dbReference>
<organism evidence="3 4">
    <name type="scientific">Filimonas effusa</name>
    <dbReference type="NCBI Taxonomy" id="2508721"/>
    <lineage>
        <taxon>Bacteria</taxon>
        <taxon>Pseudomonadati</taxon>
        <taxon>Bacteroidota</taxon>
        <taxon>Chitinophagia</taxon>
        <taxon>Chitinophagales</taxon>
        <taxon>Chitinophagaceae</taxon>
        <taxon>Filimonas</taxon>
    </lineage>
</organism>
<dbReference type="Pfam" id="PF16344">
    <property type="entry name" value="FecR_C"/>
    <property type="match status" value="1"/>
</dbReference>
<sequence>MLPQKELEYYYQLAHKWSLGRLTEEERQILDNWYAAQPEADVNVPASLAGSEEEHAALLFLKIKGSIEAGKEEPEQPPARLTRWWWAAASILLLAGTLVYLNRPKPQHAIAVLPKPVQDVLPGKDGAILTLGDGAVVVLDSLQNGWSAEQDQSTVHLKAGRLQYNQQHNKTAAGSNGQVFRNTLSTPRGRQFSLVLPDGTIAWLNAASSISFPTAFTGKTREVSVTGEVYFEVSKHNNGKTAVPFRVSVNDKYAVEVLGTNFNINAYPDEKVVRTTLLEGVVRVNTATQTALLKPGQQASAGSNDLLTVDRANTSQAVAWKNGLFYFSERTGIREVMRQIERWYDVQVIYEPGTENVVFTGEMQRNLTLLQVIKGLDNMGVRYRLEGKVLRVSPAS</sequence>
<reference evidence="3 4" key="1">
    <citation type="submission" date="2019-01" db="EMBL/GenBank/DDBJ databases">
        <title>Filimonas sp. strain TTM-71.</title>
        <authorList>
            <person name="Chen W.-M."/>
        </authorList>
    </citation>
    <scope>NUCLEOTIDE SEQUENCE [LARGE SCALE GENOMIC DNA]</scope>
    <source>
        <strain evidence="3 4">TTM-71</strain>
    </source>
</reference>
<dbReference type="Pfam" id="PF04773">
    <property type="entry name" value="FecR"/>
    <property type="match status" value="1"/>
</dbReference>
<feature type="domain" description="FecR protein" evidence="1">
    <location>
        <begin position="183"/>
        <end position="283"/>
    </location>
</feature>
<dbReference type="InterPro" id="IPR012373">
    <property type="entry name" value="Ferrdict_sens_TM"/>
</dbReference>
<dbReference type="EMBL" id="SDHZ01000002">
    <property type="protein sequence ID" value="RXK83136.1"/>
    <property type="molecule type" value="Genomic_DNA"/>
</dbReference>
<feature type="domain" description="Protein FecR C-terminal" evidence="2">
    <location>
        <begin position="330"/>
        <end position="389"/>
    </location>
</feature>
<dbReference type="InterPro" id="IPR032508">
    <property type="entry name" value="FecR_C"/>
</dbReference>
<dbReference type="PANTHER" id="PTHR30273">
    <property type="entry name" value="PERIPLASMIC SIGNAL SENSOR AND SIGMA FACTOR ACTIVATOR FECR-RELATED"/>
    <property type="match status" value="1"/>
</dbReference>
<dbReference type="RefSeq" id="WP_129004141.1">
    <property type="nucleotide sequence ID" value="NZ_SDHZ01000002.1"/>
</dbReference>
<dbReference type="InterPro" id="IPR006860">
    <property type="entry name" value="FecR"/>
</dbReference>
<dbReference type="Gene3D" id="3.55.50.30">
    <property type="match status" value="1"/>
</dbReference>
<protein>
    <submittedName>
        <fullName evidence="3">FecR family protein</fullName>
    </submittedName>
</protein>
<dbReference type="Proteomes" id="UP000290545">
    <property type="component" value="Unassembled WGS sequence"/>
</dbReference>
<gene>
    <name evidence="3" type="ORF">ESB13_13520</name>
</gene>
<proteinExistence type="predicted"/>
<keyword evidence="4" id="KW-1185">Reference proteome</keyword>
<evidence type="ECO:0000259" key="1">
    <source>
        <dbReference type="Pfam" id="PF04773"/>
    </source>
</evidence>
<dbReference type="AlphaFoldDB" id="A0A4Q1D5A3"/>
<comment type="caution">
    <text evidence="3">The sequence shown here is derived from an EMBL/GenBank/DDBJ whole genome shotgun (WGS) entry which is preliminary data.</text>
</comment>
<accession>A0A4Q1D5A3</accession>
<evidence type="ECO:0000313" key="3">
    <source>
        <dbReference type="EMBL" id="RXK83136.1"/>
    </source>
</evidence>
<name>A0A4Q1D5A3_9BACT</name>
<evidence type="ECO:0000259" key="2">
    <source>
        <dbReference type="Pfam" id="PF16344"/>
    </source>
</evidence>
<evidence type="ECO:0000313" key="4">
    <source>
        <dbReference type="Proteomes" id="UP000290545"/>
    </source>
</evidence>
<dbReference type="OrthoDB" id="1099963at2"/>
<dbReference type="GO" id="GO:0016989">
    <property type="term" value="F:sigma factor antagonist activity"/>
    <property type="evidence" value="ECO:0007669"/>
    <property type="project" value="TreeGrafter"/>
</dbReference>